<evidence type="ECO:0000256" key="1">
    <source>
        <dbReference type="SAM" id="MobiDB-lite"/>
    </source>
</evidence>
<evidence type="ECO:0000313" key="2">
    <source>
        <dbReference type="EMBL" id="CCX32589.1"/>
    </source>
</evidence>
<organism evidence="2 3">
    <name type="scientific">Pyronema omphalodes (strain CBS 100304)</name>
    <name type="common">Pyronema confluens</name>
    <dbReference type="NCBI Taxonomy" id="1076935"/>
    <lineage>
        <taxon>Eukaryota</taxon>
        <taxon>Fungi</taxon>
        <taxon>Dikarya</taxon>
        <taxon>Ascomycota</taxon>
        <taxon>Pezizomycotina</taxon>
        <taxon>Pezizomycetes</taxon>
        <taxon>Pezizales</taxon>
        <taxon>Pyronemataceae</taxon>
        <taxon>Pyronema</taxon>
    </lineage>
</organism>
<proteinExistence type="predicted"/>
<feature type="compositionally biased region" description="Basic and acidic residues" evidence="1">
    <location>
        <begin position="169"/>
        <end position="181"/>
    </location>
</feature>
<feature type="compositionally biased region" description="Polar residues" evidence="1">
    <location>
        <begin position="259"/>
        <end position="278"/>
    </location>
</feature>
<dbReference type="OrthoDB" id="10370256at2759"/>
<dbReference type="EMBL" id="HF935890">
    <property type="protein sequence ID" value="CCX32589.1"/>
    <property type="molecule type" value="Genomic_DNA"/>
</dbReference>
<feature type="region of interest" description="Disordered" evidence="1">
    <location>
        <begin position="122"/>
        <end position="339"/>
    </location>
</feature>
<feature type="compositionally biased region" description="Basic residues" evidence="1">
    <location>
        <begin position="300"/>
        <end position="310"/>
    </location>
</feature>
<evidence type="ECO:0000313" key="3">
    <source>
        <dbReference type="Proteomes" id="UP000018144"/>
    </source>
</evidence>
<feature type="compositionally biased region" description="Polar residues" evidence="1">
    <location>
        <begin position="149"/>
        <end position="158"/>
    </location>
</feature>
<accession>U4LKE7</accession>
<keyword evidence="3" id="KW-1185">Reference proteome</keyword>
<feature type="region of interest" description="Disordered" evidence="1">
    <location>
        <begin position="404"/>
        <end position="461"/>
    </location>
</feature>
<dbReference type="AlphaFoldDB" id="U4LKE7"/>
<gene>
    <name evidence="2" type="ORF">PCON_13429</name>
</gene>
<feature type="compositionally biased region" description="Basic and acidic residues" evidence="1">
    <location>
        <begin position="442"/>
        <end position="452"/>
    </location>
</feature>
<name>U4LKE7_PYROM</name>
<reference evidence="2 3" key="1">
    <citation type="journal article" date="2013" name="PLoS Genet.">
        <title>The genome and development-dependent transcriptomes of Pyronema confluens: a window into fungal evolution.</title>
        <authorList>
            <person name="Traeger S."/>
            <person name="Altegoer F."/>
            <person name="Freitag M."/>
            <person name="Gabaldon T."/>
            <person name="Kempken F."/>
            <person name="Kumar A."/>
            <person name="Marcet-Houben M."/>
            <person name="Poggeler S."/>
            <person name="Stajich J.E."/>
            <person name="Nowrousian M."/>
        </authorList>
    </citation>
    <scope>NUCLEOTIDE SEQUENCE [LARGE SCALE GENOMIC DNA]</scope>
    <source>
        <strain evidence="3">CBS 100304</strain>
        <tissue evidence="2">Vegetative mycelium</tissue>
    </source>
</reference>
<feature type="compositionally biased region" description="Polar residues" evidence="1">
    <location>
        <begin position="187"/>
        <end position="228"/>
    </location>
</feature>
<dbReference type="Proteomes" id="UP000018144">
    <property type="component" value="Unassembled WGS sequence"/>
</dbReference>
<protein>
    <submittedName>
        <fullName evidence="2">Uncharacterized protein</fullName>
    </submittedName>
</protein>
<feature type="compositionally biased region" description="Basic and acidic residues" evidence="1">
    <location>
        <begin position="286"/>
        <end position="299"/>
    </location>
</feature>
<sequence length="496" mass="55015">MEIDWNGYEESTSAIFTYRKLALDNIKSLLNAANNQEYSVATFKDNNGCYRAIPCRIWRNTFIYNWDTDRSRKTIHFPDLISTFQMRTNTPCEAMWFLLKATESHLAKVILQENLTDEDLSAHDIGGSELKEKLKSPPTKSPKRENKPAATSPNSMTSFYDLGNPRADSPLERNTTDEKETAAPVENTDSVDANTQQVSATSEKQITSENATEESSPPPQKTTETPSSGPADWIFSPAPKSQPSTIFVQEEERRASATKLPTTSRLSSSRGEPISSHTEVQEEVDGSDKHLGQDVDQRIRFRKAKEKLRKQYSADSDQNTPRPGRSRSRTIEKNNGSTGMQRFIFSSRAPVQADCFVSSVGAQIEEIKHPNPLGLRFPKAKGVAPAFAVPSESAMSDTDNEYSLVSTPRQAVSIASTSSRDSSRDRGIDDMPELTPTSSITSEERRHSRSEESMCGDGTVGSMSREELNMAVEKVFRKTMVNVFAVLGDALAQNSV</sequence>